<dbReference type="Pfam" id="PF07726">
    <property type="entry name" value="AAA_3"/>
    <property type="match status" value="1"/>
</dbReference>
<dbReference type="Gene3D" id="1.10.8.80">
    <property type="entry name" value="Magnesium chelatase subunit I, C-Terminal domain"/>
    <property type="match status" value="1"/>
</dbReference>
<feature type="domain" description="ChlI/MoxR AAA lid" evidence="3">
    <location>
        <begin position="287"/>
        <end position="346"/>
    </location>
</feature>
<feature type="compositionally biased region" description="Low complexity" evidence="1">
    <location>
        <begin position="40"/>
        <end position="52"/>
    </location>
</feature>
<evidence type="ECO:0000313" key="4">
    <source>
        <dbReference type="EMBL" id="ELZ42576.1"/>
    </source>
</evidence>
<feature type="domain" description="ATPase AAA-3" evidence="2">
    <location>
        <begin position="93"/>
        <end position="222"/>
    </location>
</feature>
<dbReference type="STRING" id="1227484.C471_03923"/>
<protein>
    <submittedName>
        <fullName evidence="4">Moxr-like ATPase</fullName>
    </submittedName>
</protein>
<dbReference type="eggNOG" id="arCOG00435">
    <property type="taxonomic scope" value="Archaea"/>
</dbReference>
<evidence type="ECO:0000259" key="3">
    <source>
        <dbReference type="Pfam" id="PF17863"/>
    </source>
</evidence>
<name>M0E480_9EURY</name>
<gene>
    <name evidence="4" type="ORF">C471_03923</name>
</gene>
<dbReference type="EMBL" id="AOJE01000011">
    <property type="protein sequence ID" value="ELZ42576.1"/>
    <property type="molecule type" value="Genomic_DNA"/>
</dbReference>
<organism evidence="4 5">
    <name type="scientific">Halorubrum saccharovorum DSM 1137</name>
    <dbReference type="NCBI Taxonomy" id="1227484"/>
    <lineage>
        <taxon>Archaea</taxon>
        <taxon>Methanobacteriati</taxon>
        <taxon>Methanobacteriota</taxon>
        <taxon>Stenosarchaea group</taxon>
        <taxon>Halobacteria</taxon>
        <taxon>Halobacteriales</taxon>
        <taxon>Haloferacaceae</taxon>
        <taxon>Halorubrum</taxon>
    </lineage>
</organism>
<dbReference type="InterPro" id="IPR027417">
    <property type="entry name" value="P-loop_NTPase"/>
</dbReference>
<keyword evidence="5" id="KW-1185">Reference proteome</keyword>
<comment type="caution">
    <text evidence="4">The sequence shown here is derived from an EMBL/GenBank/DDBJ whole genome shotgun (WGS) entry which is preliminary data.</text>
</comment>
<reference evidence="4 5" key="1">
    <citation type="journal article" date="2014" name="PLoS Genet.">
        <title>Phylogenetically driven sequencing of extremely halophilic archaea reveals strategies for static and dynamic osmo-response.</title>
        <authorList>
            <person name="Becker E.A."/>
            <person name="Seitzer P.M."/>
            <person name="Tritt A."/>
            <person name="Larsen D."/>
            <person name="Krusor M."/>
            <person name="Yao A.I."/>
            <person name="Wu D."/>
            <person name="Madern D."/>
            <person name="Eisen J.A."/>
            <person name="Darling A.E."/>
            <person name="Facciotti M.T."/>
        </authorList>
    </citation>
    <scope>NUCLEOTIDE SEQUENCE [LARGE SCALE GENOMIC DNA]</scope>
    <source>
        <strain evidence="4 5">DSM 1137</strain>
    </source>
</reference>
<sequence length="359" mass="38036">MDRGPRSVTTGDAMTDPGESGPLGAGVGEPDADGDSGTVASAADAPDAAEGPAMEPAAVAELAERVADNVEEVIVGKREAVEHVVVTLLARGHLLVEDVPGVGKTTLAKAVARSVDGSFKRVQFTPDLLPSDVTGVNVFDQRTDEFEFQPGPVFANVVLGDEINRAPPKTQSALLEAMEERQVTTDGVTRELPNPFCVIATQNDVEPGQTYDLPVAEVDRFTKKIRLGYPDTDEEAEIIGRMAGDHPVESVEPVATIEDVRRARTAVGAIEATEELRRYVARLAVHTRRNARLGVSPRGSLALLRASQARAALDGRGYVIPDDVQAEAPTVFAHRIRSDSGGADGAEIVADALDRVPVE</sequence>
<dbReference type="Gene3D" id="3.40.50.300">
    <property type="entry name" value="P-loop containing nucleotide triphosphate hydrolases"/>
    <property type="match status" value="1"/>
</dbReference>
<dbReference type="InterPro" id="IPR011703">
    <property type="entry name" value="ATPase_AAA-3"/>
</dbReference>
<accession>M0E480</accession>
<evidence type="ECO:0000259" key="2">
    <source>
        <dbReference type="Pfam" id="PF07726"/>
    </source>
</evidence>
<evidence type="ECO:0000256" key="1">
    <source>
        <dbReference type="SAM" id="MobiDB-lite"/>
    </source>
</evidence>
<dbReference type="GO" id="GO:0005524">
    <property type="term" value="F:ATP binding"/>
    <property type="evidence" value="ECO:0007669"/>
    <property type="project" value="InterPro"/>
</dbReference>
<dbReference type="InterPro" id="IPR041628">
    <property type="entry name" value="ChlI/MoxR_AAA_lid"/>
</dbReference>
<feature type="region of interest" description="Disordered" evidence="1">
    <location>
        <begin position="1"/>
        <end position="52"/>
    </location>
</feature>
<evidence type="ECO:0000313" key="5">
    <source>
        <dbReference type="Proteomes" id="UP000011514"/>
    </source>
</evidence>
<dbReference type="AlphaFoldDB" id="M0E480"/>
<dbReference type="Proteomes" id="UP000011514">
    <property type="component" value="Unassembled WGS sequence"/>
</dbReference>
<dbReference type="GO" id="GO:0016887">
    <property type="term" value="F:ATP hydrolysis activity"/>
    <property type="evidence" value="ECO:0007669"/>
    <property type="project" value="InterPro"/>
</dbReference>
<proteinExistence type="predicted"/>
<dbReference type="Pfam" id="PF17863">
    <property type="entry name" value="AAA_lid_2"/>
    <property type="match status" value="1"/>
</dbReference>
<dbReference type="PIRSF" id="PIRSF002849">
    <property type="entry name" value="AAA_ATPase_chaperone_MoxR_prd"/>
    <property type="match status" value="1"/>
</dbReference>
<dbReference type="InterPro" id="IPR050764">
    <property type="entry name" value="CbbQ/NirQ/NorQ/GpvN"/>
</dbReference>
<dbReference type="PANTHER" id="PTHR42759">
    <property type="entry name" value="MOXR FAMILY PROTEIN"/>
    <property type="match status" value="1"/>
</dbReference>
<dbReference type="PATRIC" id="fig|1227484.4.peg.802"/>
<dbReference type="PANTHER" id="PTHR42759:SF5">
    <property type="entry name" value="METHANOL DEHYDROGENASE REGULATOR"/>
    <property type="match status" value="1"/>
</dbReference>
<dbReference type="SUPFAM" id="SSF52540">
    <property type="entry name" value="P-loop containing nucleoside triphosphate hydrolases"/>
    <property type="match status" value="1"/>
</dbReference>